<feature type="transmembrane region" description="Helical" evidence="6">
    <location>
        <begin position="6"/>
        <end position="33"/>
    </location>
</feature>
<evidence type="ECO:0000313" key="9">
    <source>
        <dbReference type="Proteomes" id="UP000228711"/>
    </source>
</evidence>
<comment type="similarity">
    <text evidence="2">Belongs to the DsbD family.</text>
</comment>
<protein>
    <submittedName>
        <fullName evidence="8">Cytochrome C biogenesis protein</fullName>
    </submittedName>
</protein>
<organism evidence="8 9">
    <name type="scientific">Candidatus Kerfeldbacteria bacterium CG08_land_8_20_14_0_20_42_7</name>
    <dbReference type="NCBI Taxonomy" id="2014245"/>
    <lineage>
        <taxon>Bacteria</taxon>
        <taxon>Candidatus Kerfeldiibacteriota</taxon>
    </lineage>
</organism>
<reference evidence="9" key="1">
    <citation type="submission" date="2017-09" db="EMBL/GenBank/DDBJ databases">
        <title>Depth-based differentiation of microbial function through sediment-hosted aquifers and enrichment of novel symbionts in the deep terrestrial subsurface.</title>
        <authorList>
            <person name="Probst A.J."/>
            <person name="Ladd B."/>
            <person name="Jarett J.K."/>
            <person name="Geller-Mcgrath D.E."/>
            <person name="Sieber C.M.K."/>
            <person name="Emerson J.B."/>
            <person name="Anantharaman K."/>
            <person name="Thomas B.C."/>
            <person name="Malmstrom R."/>
            <person name="Stieglmeier M."/>
            <person name="Klingl A."/>
            <person name="Woyke T."/>
            <person name="Ryan C.M."/>
            <person name="Banfield J.F."/>
        </authorList>
    </citation>
    <scope>NUCLEOTIDE SEQUENCE [LARGE SCALE GENOMIC DNA]</scope>
</reference>
<evidence type="ECO:0000313" key="8">
    <source>
        <dbReference type="EMBL" id="PIS41322.1"/>
    </source>
</evidence>
<dbReference type="Pfam" id="PF02683">
    <property type="entry name" value="DsbD_TM"/>
    <property type="match status" value="1"/>
</dbReference>
<name>A0A2H0YUB0_9BACT</name>
<sequence>MDFNLILPGFIAGLLTFFAPCTLPLIPVYLGIIGGSAMEELKTPGKETEARKKIFLNGIFFVLGFTLIFVALGVLFGLIGSAFSQHRALLSRIGGVFVIFFGLFMVGILKIPILEQTRRIALPRIFKIGHPLNSAIIGLSFGLGWTPCIGPVLGSIHFLASTTSTAIQGGILLLIFSFGLSVPFLGLALAVSHATRLVKKLTGVMKWISLVGGAFLIFLGVLLLTDSLSIWVTWFFKIFGFINFD</sequence>
<evidence type="ECO:0000256" key="2">
    <source>
        <dbReference type="ARBA" id="ARBA00006143"/>
    </source>
</evidence>
<accession>A0A2H0YUB0</accession>
<feature type="transmembrane region" description="Helical" evidence="6">
    <location>
        <begin position="135"/>
        <end position="160"/>
    </location>
</feature>
<keyword evidence="5 6" id="KW-0472">Membrane</keyword>
<dbReference type="EMBL" id="PEXV01000122">
    <property type="protein sequence ID" value="PIS41322.1"/>
    <property type="molecule type" value="Genomic_DNA"/>
</dbReference>
<comment type="subcellular location">
    <subcellularLocation>
        <location evidence="1">Membrane</location>
        <topology evidence="1">Multi-pass membrane protein</topology>
    </subcellularLocation>
</comment>
<evidence type="ECO:0000256" key="6">
    <source>
        <dbReference type="SAM" id="Phobius"/>
    </source>
</evidence>
<feature type="domain" description="Cytochrome C biogenesis protein transmembrane" evidence="7">
    <location>
        <begin position="6"/>
        <end position="224"/>
    </location>
</feature>
<comment type="caution">
    <text evidence="8">The sequence shown here is derived from an EMBL/GenBank/DDBJ whole genome shotgun (WGS) entry which is preliminary data.</text>
</comment>
<keyword evidence="4 6" id="KW-1133">Transmembrane helix</keyword>
<dbReference type="GO" id="GO:0016020">
    <property type="term" value="C:membrane"/>
    <property type="evidence" value="ECO:0007669"/>
    <property type="project" value="UniProtKB-SubCell"/>
</dbReference>
<proteinExistence type="inferred from homology"/>
<dbReference type="InterPro" id="IPR003834">
    <property type="entry name" value="Cyt_c_assmbl_TM_dom"/>
</dbReference>
<dbReference type="InterPro" id="IPR051790">
    <property type="entry name" value="Cytochrome_c-biogenesis_DsbD"/>
</dbReference>
<dbReference type="AlphaFoldDB" id="A0A2H0YUB0"/>
<evidence type="ECO:0000256" key="3">
    <source>
        <dbReference type="ARBA" id="ARBA00022692"/>
    </source>
</evidence>
<keyword evidence="3 6" id="KW-0812">Transmembrane</keyword>
<feature type="transmembrane region" description="Helical" evidence="6">
    <location>
        <begin position="54"/>
        <end position="83"/>
    </location>
</feature>
<feature type="transmembrane region" description="Helical" evidence="6">
    <location>
        <begin position="89"/>
        <end position="114"/>
    </location>
</feature>
<dbReference type="PANTHER" id="PTHR31272:SF4">
    <property type="entry name" value="CYTOCHROME C-TYPE BIOGENESIS PROTEIN HI_1454-RELATED"/>
    <property type="match status" value="1"/>
</dbReference>
<evidence type="ECO:0000259" key="7">
    <source>
        <dbReference type="Pfam" id="PF02683"/>
    </source>
</evidence>
<feature type="transmembrane region" description="Helical" evidence="6">
    <location>
        <begin position="203"/>
        <end position="222"/>
    </location>
</feature>
<evidence type="ECO:0000256" key="5">
    <source>
        <dbReference type="ARBA" id="ARBA00023136"/>
    </source>
</evidence>
<dbReference type="GO" id="GO:0017004">
    <property type="term" value="P:cytochrome complex assembly"/>
    <property type="evidence" value="ECO:0007669"/>
    <property type="project" value="InterPro"/>
</dbReference>
<dbReference type="PANTHER" id="PTHR31272">
    <property type="entry name" value="CYTOCHROME C-TYPE BIOGENESIS PROTEIN HI_1454-RELATED"/>
    <property type="match status" value="1"/>
</dbReference>
<evidence type="ECO:0000256" key="1">
    <source>
        <dbReference type="ARBA" id="ARBA00004141"/>
    </source>
</evidence>
<evidence type="ECO:0000256" key="4">
    <source>
        <dbReference type="ARBA" id="ARBA00022989"/>
    </source>
</evidence>
<gene>
    <name evidence="8" type="ORF">COT25_03725</name>
</gene>
<feature type="transmembrane region" description="Helical" evidence="6">
    <location>
        <begin position="166"/>
        <end position="191"/>
    </location>
</feature>
<dbReference type="Proteomes" id="UP000228711">
    <property type="component" value="Unassembled WGS sequence"/>
</dbReference>
<feature type="non-terminal residue" evidence="8">
    <location>
        <position position="245"/>
    </location>
</feature>